<comment type="caution">
    <text evidence="1">The sequence shown here is derived from an EMBL/GenBank/DDBJ whole genome shotgun (WGS) entry which is preliminary data.</text>
</comment>
<dbReference type="AlphaFoldDB" id="A0AAN9JUU9"/>
<dbReference type="Proteomes" id="UP001367508">
    <property type="component" value="Unassembled WGS sequence"/>
</dbReference>
<evidence type="ECO:0000313" key="1">
    <source>
        <dbReference type="EMBL" id="KAK7305573.1"/>
    </source>
</evidence>
<keyword evidence="2" id="KW-1185">Reference proteome</keyword>
<name>A0AAN9JUU9_CANGL</name>
<gene>
    <name evidence="1" type="ORF">VNO77_43479</name>
</gene>
<evidence type="ECO:0000313" key="2">
    <source>
        <dbReference type="Proteomes" id="UP001367508"/>
    </source>
</evidence>
<dbReference type="EMBL" id="JAYMYQ010000011">
    <property type="protein sequence ID" value="KAK7305573.1"/>
    <property type="molecule type" value="Genomic_DNA"/>
</dbReference>
<protein>
    <submittedName>
        <fullName evidence="1">Uncharacterized protein</fullName>
    </submittedName>
</protein>
<proteinExistence type="predicted"/>
<organism evidence="1 2">
    <name type="scientific">Canavalia gladiata</name>
    <name type="common">Sword bean</name>
    <name type="synonym">Dolichos gladiatus</name>
    <dbReference type="NCBI Taxonomy" id="3824"/>
    <lineage>
        <taxon>Eukaryota</taxon>
        <taxon>Viridiplantae</taxon>
        <taxon>Streptophyta</taxon>
        <taxon>Embryophyta</taxon>
        <taxon>Tracheophyta</taxon>
        <taxon>Spermatophyta</taxon>
        <taxon>Magnoliopsida</taxon>
        <taxon>eudicotyledons</taxon>
        <taxon>Gunneridae</taxon>
        <taxon>Pentapetalae</taxon>
        <taxon>rosids</taxon>
        <taxon>fabids</taxon>
        <taxon>Fabales</taxon>
        <taxon>Fabaceae</taxon>
        <taxon>Papilionoideae</taxon>
        <taxon>50 kb inversion clade</taxon>
        <taxon>NPAAA clade</taxon>
        <taxon>indigoferoid/millettioid clade</taxon>
        <taxon>Phaseoleae</taxon>
        <taxon>Canavalia</taxon>
    </lineage>
</organism>
<reference evidence="1 2" key="1">
    <citation type="submission" date="2024-01" db="EMBL/GenBank/DDBJ databases">
        <title>The genomes of 5 underutilized Papilionoideae crops provide insights into root nodulation and disease resistanc.</title>
        <authorList>
            <person name="Jiang F."/>
        </authorList>
    </citation>
    <scope>NUCLEOTIDE SEQUENCE [LARGE SCALE GENOMIC DNA]</scope>
    <source>
        <strain evidence="1">LVBAO_FW01</strain>
        <tissue evidence="1">Leaves</tissue>
    </source>
</reference>
<accession>A0AAN9JUU9</accession>
<sequence>MLCQVHPSLYHSLRGDVHGSSFDFLCTSCLLDLANHGLLDFNHKTQRRCWILKLILDIDGKTFEVKNKHVDVLILGIDGLGIDGRTFQV</sequence>